<dbReference type="PANTHER" id="PTHR23527:SF1">
    <property type="entry name" value="BLL3282 PROTEIN"/>
    <property type="match status" value="1"/>
</dbReference>
<dbReference type="InterPro" id="IPR020846">
    <property type="entry name" value="MFS_dom"/>
</dbReference>
<feature type="transmembrane region" description="Helical" evidence="5">
    <location>
        <begin position="331"/>
        <end position="355"/>
    </location>
</feature>
<accession>A0ABS1D4T7</accession>
<proteinExistence type="predicted"/>
<feature type="transmembrane region" description="Helical" evidence="5">
    <location>
        <begin position="86"/>
        <end position="110"/>
    </location>
</feature>
<protein>
    <recommendedName>
        <fullName evidence="6">Major facilitator superfamily (MFS) profile domain-containing protein</fullName>
    </recommendedName>
</protein>
<feature type="transmembrane region" description="Helical" evidence="5">
    <location>
        <begin position="390"/>
        <end position="411"/>
    </location>
</feature>
<dbReference type="PANTHER" id="PTHR23527">
    <property type="entry name" value="BLL3282 PROTEIN"/>
    <property type="match status" value="1"/>
</dbReference>
<dbReference type="InterPro" id="IPR036259">
    <property type="entry name" value="MFS_trans_sf"/>
</dbReference>
<feature type="transmembrane region" description="Helical" evidence="5">
    <location>
        <begin position="432"/>
        <end position="450"/>
    </location>
</feature>
<evidence type="ECO:0000256" key="3">
    <source>
        <dbReference type="ARBA" id="ARBA00023136"/>
    </source>
</evidence>
<feature type="transmembrane region" description="Helical" evidence="5">
    <location>
        <begin position="238"/>
        <end position="258"/>
    </location>
</feature>
<evidence type="ECO:0000313" key="7">
    <source>
        <dbReference type="EMBL" id="MBK1661708.1"/>
    </source>
</evidence>
<organism evidence="7 8">
    <name type="scientific">Paracraurococcus ruber</name>
    <dbReference type="NCBI Taxonomy" id="77675"/>
    <lineage>
        <taxon>Bacteria</taxon>
        <taxon>Pseudomonadati</taxon>
        <taxon>Pseudomonadota</taxon>
        <taxon>Alphaproteobacteria</taxon>
        <taxon>Acetobacterales</taxon>
        <taxon>Roseomonadaceae</taxon>
        <taxon>Paracraurococcus</taxon>
    </lineage>
</organism>
<feature type="transmembrane region" description="Helical" evidence="5">
    <location>
        <begin position="162"/>
        <end position="187"/>
    </location>
</feature>
<evidence type="ECO:0000256" key="4">
    <source>
        <dbReference type="SAM" id="MobiDB-lite"/>
    </source>
</evidence>
<keyword evidence="8" id="KW-1185">Reference proteome</keyword>
<feature type="compositionally biased region" description="Gly residues" evidence="4">
    <location>
        <begin position="13"/>
        <end position="23"/>
    </location>
</feature>
<feature type="transmembrane region" description="Helical" evidence="5">
    <location>
        <begin position="367"/>
        <end position="384"/>
    </location>
</feature>
<dbReference type="SUPFAM" id="SSF103473">
    <property type="entry name" value="MFS general substrate transporter"/>
    <property type="match status" value="1"/>
</dbReference>
<dbReference type="EMBL" id="NRSG01000354">
    <property type="protein sequence ID" value="MBK1661708.1"/>
    <property type="molecule type" value="Genomic_DNA"/>
</dbReference>
<sequence>MRRADAPARPDGWQGGTGRGAGLEGDSATARLQPGRPPGRRRAAREVPGRAGDAPAPPRAMPGPRRRGIRARRDPPYPCRVTPAPWIAPLAATLLMQSVASGMGQLLPVLAPLLTADAGIPPESIGPLNATGAIGTILFLLFGGAILARLGPVRALQAGTAVAALGLLLAGFGTLPALLGAALLLGIGYGPTPPAGSRILAATAPARHRSLIFSIKQAGAPAGGVLAGLLAAPAAAAFGWPATLALAVALALLCALAIQPLRAALDVERDGARGVSPRALLARANLAAPFAALRVDPLLLPLTVLGLGFAVAQGCLFAFCVTWLVEAHGMGLVAAGSVFAAMQGAGIVARIALGWLADRTGRAARNLVVQAFAAAGMLALLGLLPAGTPAWVLTAVAVGNGFLAASWNGIVMAEVARLAPPARIQDATSGSTLVVFCGYVLGPALFGALVPLLGGWGFPFLVVAVQLAVGGGLMIRRI</sequence>
<dbReference type="InterPro" id="IPR052952">
    <property type="entry name" value="MFS-Transporter"/>
</dbReference>
<name>A0ABS1D4T7_9PROT</name>
<evidence type="ECO:0000256" key="5">
    <source>
        <dbReference type="SAM" id="Phobius"/>
    </source>
</evidence>
<feature type="region of interest" description="Disordered" evidence="4">
    <location>
        <begin position="1"/>
        <end position="75"/>
    </location>
</feature>
<comment type="caution">
    <text evidence="7">The sequence shown here is derived from an EMBL/GenBank/DDBJ whole genome shotgun (WGS) entry which is preliminary data.</text>
</comment>
<feature type="domain" description="Major facilitator superfamily (MFS) profile" evidence="6">
    <location>
        <begin position="86"/>
        <end position="478"/>
    </location>
</feature>
<gene>
    <name evidence="7" type="ORF">CKO45_26255</name>
</gene>
<dbReference type="PROSITE" id="PS50850">
    <property type="entry name" value="MFS"/>
    <property type="match status" value="1"/>
</dbReference>
<feature type="transmembrane region" description="Helical" evidence="5">
    <location>
        <begin position="130"/>
        <end position="150"/>
    </location>
</feature>
<dbReference type="InterPro" id="IPR011701">
    <property type="entry name" value="MFS"/>
</dbReference>
<feature type="transmembrane region" description="Helical" evidence="5">
    <location>
        <begin position="298"/>
        <end position="325"/>
    </location>
</feature>
<evidence type="ECO:0000256" key="1">
    <source>
        <dbReference type="ARBA" id="ARBA00022692"/>
    </source>
</evidence>
<feature type="transmembrane region" description="Helical" evidence="5">
    <location>
        <begin position="456"/>
        <end position="475"/>
    </location>
</feature>
<evidence type="ECO:0000313" key="8">
    <source>
        <dbReference type="Proteomes" id="UP000697995"/>
    </source>
</evidence>
<dbReference type="Gene3D" id="1.20.1250.20">
    <property type="entry name" value="MFS general substrate transporter like domains"/>
    <property type="match status" value="2"/>
</dbReference>
<evidence type="ECO:0000256" key="2">
    <source>
        <dbReference type="ARBA" id="ARBA00022989"/>
    </source>
</evidence>
<keyword evidence="2 5" id="KW-1133">Transmembrane helix</keyword>
<evidence type="ECO:0000259" key="6">
    <source>
        <dbReference type="PROSITE" id="PS50850"/>
    </source>
</evidence>
<reference evidence="7 8" key="1">
    <citation type="journal article" date="2020" name="Microorganisms">
        <title>Osmotic Adaptation and Compatible Solute Biosynthesis of Phototrophic Bacteria as Revealed from Genome Analyses.</title>
        <authorList>
            <person name="Imhoff J.F."/>
            <person name="Rahn T."/>
            <person name="Kunzel S."/>
            <person name="Keller A."/>
            <person name="Neulinger S.C."/>
        </authorList>
    </citation>
    <scope>NUCLEOTIDE SEQUENCE [LARGE SCALE GENOMIC DNA]</scope>
    <source>
        <strain evidence="7 8">DSM 15382</strain>
    </source>
</reference>
<keyword evidence="3 5" id="KW-0472">Membrane</keyword>
<dbReference type="Proteomes" id="UP000697995">
    <property type="component" value="Unassembled WGS sequence"/>
</dbReference>
<keyword evidence="1 5" id="KW-0812">Transmembrane</keyword>
<dbReference type="Pfam" id="PF07690">
    <property type="entry name" value="MFS_1"/>
    <property type="match status" value="1"/>
</dbReference>